<keyword evidence="3" id="KW-1185">Reference proteome</keyword>
<dbReference type="AlphaFoldDB" id="A0A1Y2E539"/>
<keyword evidence="1" id="KW-0812">Transmembrane</keyword>
<evidence type="ECO:0000313" key="3">
    <source>
        <dbReference type="Proteomes" id="UP000193920"/>
    </source>
</evidence>
<reference evidence="2 3" key="1">
    <citation type="submission" date="2016-08" db="EMBL/GenBank/DDBJ databases">
        <title>A Parts List for Fungal Cellulosomes Revealed by Comparative Genomics.</title>
        <authorList>
            <consortium name="DOE Joint Genome Institute"/>
            <person name="Haitjema C.H."/>
            <person name="Gilmore S.P."/>
            <person name="Henske J.K."/>
            <person name="Solomon K.V."/>
            <person name="De Groot R."/>
            <person name="Kuo A."/>
            <person name="Mondo S.J."/>
            <person name="Salamov A.A."/>
            <person name="Labutti K."/>
            <person name="Zhao Z."/>
            <person name="Chiniquy J."/>
            <person name="Barry K."/>
            <person name="Brewer H.M."/>
            <person name="Purvine S.O."/>
            <person name="Wright A.T."/>
            <person name="Boxma B."/>
            <person name="Van Alen T."/>
            <person name="Hackstein J.H."/>
            <person name="Baker S.E."/>
            <person name="Grigoriev I.V."/>
            <person name="O'Malley M.A."/>
        </authorList>
    </citation>
    <scope>NUCLEOTIDE SEQUENCE [LARGE SCALE GENOMIC DNA]</scope>
    <source>
        <strain evidence="2 3">G1</strain>
    </source>
</reference>
<protein>
    <submittedName>
        <fullName evidence="2">Uncharacterized protein</fullName>
    </submittedName>
</protein>
<accession>A0A1Y2E539</accession>
<name>A0A1Y2E539_9FUNG</name>
<keyword evidence="1" id="KW-0472">Membrane</keyword>
<comment type="caution">
    <text evidence="2">The sequence shown here is derived from an EMBL/GenBank/DDBJ whole genome shotgun (WGS) entry which is preliminary data.</text>
</comment>
<evidence type="ECO:0000256" key="1">
    <source>
        <dbReference type="SAM" id="Phobius"/>
    </source>
</evidence>
<gene>
    <name evidence="2" type="ORF">LY90DRAFT_667857</name>
</gene>
<dbReference type="Proteomes" id="UP000193920">
    <property type="component" value="Unassembled WGS sequence"/>
</dbReference>
<evidence type="ECO:0000313" key="2">
    <source>
        <dbReference type="EMBL" id="ORY66683.1"/>
    </source>
</evidence>
<sequence length="482" mass="55157">MLNPAIDPNYYIQNENYKNSLNEYNKNILSNFYNNYSLKNNLNNNLNNLNVLNNNSNNNLNFNSNVNSIDKINNNLTNNYFSNNNLTNNYFSNNNLKNVNDGNNTKDELLKLNEDEYQLKKLNYNTEGNWYCKDDICSSYYHSYYFWDTTVEIPNKDGKNITYITDICRQTDTTLVNSSCNYVNCTENSQCLSNNCFNNYCTFNEASPIDHCELCSSLTNNSYPLHYEMRCGLPNGYECKNNNECSSNQCLSDDTHKEIRTVSKKELLKSKYEGGTDSSYYCKNDTCVYTDFNYKDHLIVFPKENGGSIKYITDTCTYDKIKSNECKGEKCMEDSQCLSNKCIDNYCAFNDDETPVVRCDKIYQKTTWYCTGGKSYVHCGKPYGNTCKTGEECSSNSCYDQVCSTGSYDGPTDSDNLGCVIFSAVIGMGLLILGIIIGIYLCCYCCYKKFPNHRKLIIVAVIIFTIILIIYVLFVVIGLIKN</sequence>
<feature type="transmembrane region" description="Helical" evidence="1">
    <location>
        <begin position="420"/>
        <end position="444"/>
    </location>
</feature>
<dbReference type="EMBL" id="MCOG01000050">
    <property type="protein sequence ID" value="ORY66683.1"/>
    <property type="molecule type" value="Genomic_DNA"/>
</dbReference>
<feature type="transmembrane region" description="Helical" evidence="1">
    <location>
        <begin position="456"/>
        <end position="480"/>
    </location>
</feature>
<keyword evidence="1" id="KW-1133">Transmembrane helix</keyword>
<organism evidence="2 3">
    <name type="scientific">Neocallimastix californiae</name>
    <dbReference type="NCBI Taxonomy" id="1754190"/>
    <lineage>
        <taxon>Eukaryota</taxon>
        <taxon>Fungi</taxon>
        <taxon>Fungi incertae sedis</taxon>
        <taxon>Chytridiomycota</taxon>
        <taxon>Chytridiomycota incertae sedis</taxon>
        <taxon>Neocallimastigomycetes</taxon>
        <taxon>Neocallimastigales</taxon>
        <taxon>Neocallimastigaceae</taxon>
        <taxon>Neocallimastix</taxon>
    </lineage>
</organism>
<dbReference type="OrthoDB" id="3792276at2759"/>
<proteinExistence type="predicted"/>